<keyword evidence="5 7" id="KW-0342">GTP-binding</keyword>
<evidence type="ECO:0000256" key="2">
    <source>
        <dbReference type="ARBA" id="ARBA00022618"/>
    </source>
</evidence>
<evidence type="ECO:0000256" key="6">
    <source>
        <dbReference type="ARBA" id="ARBA00023306"/>
    </source>
</evidence>
<dbReference type="AlphaFoldDB" id="A0A267DGY7"/>
<keyword evidence="2" id="KW-0132">Cell division</keyword>
<dbReference type="EMBL" id="NIVC01004479">
    <property type="protein sequence ID" value="PAA47350.1"/>
    <property type="molecule type" value="Genomic_DNA"/>
</dbReference>
<evidence type="ECO:0000259" key="9">
    <source>
        <dbReference type="PROSITE" id="PS51719"/>
    </source>
</evidence>
<dbReference type="PIRSF" id="PIRSF006698">
    <property type="entry name" value="Septin"/>
    <property type="match status" value="1"/>
</dbReference>
<organism evidence="11 12">
    <name type="scientific">Macrostomum lignano</name>
    <dbReference type="NCBI Taxonomy" id="282301"/>
    <lineage>
        <taxon>Eukaryota</taxon>
        <taxon>Metazoa</taxon>
        <taxon>Spiralia</taxon>
        <taxon>Lophotrochozoa</taxon>
        <taxon>Platyhelminthes</taxon>
        <taxon>Rhabditophora</taxon>
        <taxon>Macrostomorpha</taxon>
        <taxon>Macrostomida</taxon>
        <taxon>Macrostomidae</taxon>
        <taxon>Macrostomum</taxon>
    </lineage>
</organism>
<evidence type="ECO:0000256" key="1">
    <source>
        <dbReference type="ARBA" id="ARBA00004626"/>
    </source>
</evidence>
<feature type="compositionally biased region" description="Basic residues" evidence="8">
    <location>
        <begin position="527"/>
        <end position="536"/>
    </location>
</feature>
<dbReference type="OrthoDB" id="416553at2759"/>
<dbReference type="GO" id="GO:0005525">
    <property type="term" value="F:GTP binding"/>
    <property type="evidence" value="ECO:0007669"/>
    <property type="project" value="UniProtKB-KW"/>
</dbReference>
<dbReference type="InterPro" id="IPR027417">
    <property type="entry name" value="P-loop_NTPase"/>
</dbReference>
<dbReference type="InterPro" id="IPR030379">
    <property type="entry name" value="G_SEPTIN_dom"/>
</dbReference>
<protein>
    <recommendedName>
        <fullName evidence="9">Septin-type G domain-containing protein</fullName>
    </recommendedName>
</protein>
<dbReference type="CDD" id="cd01850">
    <property type="entry name" value="CDC_Septin"/>
    <property type="match status" value="1"/>
</dbReference>
<evidence type="ECO:0000313" key="12">
    <source>
        <dbReference type="Proteomes" id="UP000215902"/>
    </source>
</evidence>
<dbReference type="InterPro" id="IPR016491">
    <property type="entry name" value="Septin"/>
</dbReference>
<accession>A0A267DGY7</accession>
<dbReference type="Proteomes" id="UP000215902">
    <property type="component" value="Unassembled WGS sequence"/>
</dbReference>
<feature type="compositionally biased region" description="Polar residues" evidence="8">
    <location>
        <begin position="508"/>
        <end position="520"/>
    </location>
</feature>
<feature type="region of interest" description="Disordered" evidence="8">
    <location>
        <begin position="442"/>
        <end position="536"/>
    </location>
</feature>
<comment type="caution">
    <text evidence="11">The sequence shown here is derived from an EMBL/GenBank/DDBJ whole genome shotgun (WGS) entry which is preliminary data.</text>
</comment>
<evidence type="ECO:0000313" key="11">
    <source>
        <dbReference type="EMBL" id="PAA47809.1"/>
    </source>
</evidence>
<comment type="subcellular location">
    <subcellularLocation>
        <location evidence="1">Cleavage furrow</location>
    </subcellularLocation>
</comment>
<keyword evidence="4" id="KW-0175">Coiled coil</keyword>
<name>A0A267DGY7_9PLAT</name>
<sequence length="536" mass="60332">MSLTNGLAAAMSTSKRSVDEPYTASSYRSMRSTAGDDVLAKYRTSDTSSSALNSSKQSYRLDHREPSSDTPAPHQHQVGYANLPNQIYRRAVRRGFEFNLMVVGETGLGKSTLLNSLFSSELYNSDHPGPSKRIKKTVCVESHTVLLKENSVHLRLNLIDTPGFGDAVDNTNCWSPVIDYIEARFQEHLTAEQKVNRGQILDSRVHCVLYFIAPTGHGLKPLDIEFMKRLSDRANVVPILAKADCMTPDELRDFKKTILNELAQHKIRVYDFPDCPGSDAPAATASAAASSASVSAASSVFSSTKDDDFNGQIKGYRERMPFAVIGANCTVEGRGGSSSQRARARVYPWGTVEVENLEHNDFRALRNLLLRTHMQDLREVTSNLHYENYRFGKLAGIAQESKFRTTDGKDPMTQMEAEKRDHDLKLKSMKSEMEAVFEMKVKEKNQKLKDSEQDLQRRADQMRRQLEQQEAELAERRRQFEAEKQAWEASFGNHQADGGASDPRRQSLEPQRQPSPQLNDAASKEKSKTKRLPFFK</sequence>
<dbReference type="PANTHER" id="PTHR18884">
    <property type="entry name" value="SEPTIN"/>
    <property type="match status" value="1"/>
</dbReference>
<dbReference type="SUPFAM" id="SSF52540">
    <property type="entry name" value="P-loop containing nucleoside triphosphate hydrolases"/>
    <property type="match status" value="1"/>
</dbReference>
<evidence type="ECO:0000256" key="3">
    <source>
        <dbReference type="ARBA" id="ARBA00022741"/>
    </source>
</evidence>
<gene>
    <name evidence="11" type="ORF">BOX15_Mlig010642g4</name>
    <name evidence="10" type="ORF">BOX15_Mlig010642g5</name>
</gene>
<feature type="domain" description="Septin-type G" evidence="9">
    <location>
        <begin position="94"/>
        <end position="396"/>
    </location>
</feature>
<evidence type="ECO:0000256" key="5">
    <source>
        <dbReference type="ARBA" id="ARBA00023134"/>
    </source>
</evidence>
<feature type="compositionally biased region" description="Polar residues" evidence="8">
    <location>
        <begin position="23"/>
        <end position="32"/>
    </location>
</feature>
<keyword evidence="3 7" id="KW-0547">Nucleotide-binding</keyword>
<dbReference type="PROSITE" id="PS51719">
    <property type="entry name" value="G_SEPTIN"/>
    <property type="match status" value="1"/>
</dbReference>
<evidence type="ECO:0000256" key="4">
    <source>
        <dbReference type="ARBA" id="ARBA00023054"/>
    </source>
</evidence>
<reference evidence="11 12" key="1">
    <citation type="submission" date="2017-06" db="EMBL/GenBank/DDBJ databases">
        <title>A platform for efficient transgenesis in Macrostomum lignano, a flatworm model organism for stem cell research.</title>
        <authorList>
            <person name="Berezikov E."/>
        </authorList>
    </citation>
    <scope>NUCLEOTIDE SEQUENCE [LARGE SCALE GENOMIC DNA]</scope>
    <source>
        <strain evidence="11">DV1</strain>
        <tissue evidence="11">Whole organism</tissue>
    </source>
</reference>
<dbReference type="Pfam" id="PF00735">
    <property type="entry name" value="Septin"/>
    <property type="match status" value="1"/>
</dbReference>
<keyword evidence="12" id="KW-1185">Reference proteome</keyword>
<comment type="similarity">
    <text evidence="7">Belongs to the TRAFAC class TrmE-Era-EngA-EngB-Septin-like GTPase superfamily. Septin GTPase family.</text>
</comment>
<dbReference type="GO" id="GO:0005856">
    <property type="term" value="C:cytoskeleton"/>
    <property type="evidence" value="ECO:0007669"/>
    <property type="project" value="UniProtKB-ARBA"/>
</dbReference>
<feature type="compositionally biased region" description="Low complexity" evidence="8">
    <location>
        <begin position="45"/>
        <end position="55"/>
    </location>
</feature>
<keyword evidence="6" id="KW-0131">Cell cycle</keyword>
<evidence type="ECO:0000256" key="7">
    <source>
        <dbReference type="RuleBase" id="RU004560"/>
    </source>
</evidence>
<feature type="compositionally biased region" description="Basic and acidic residues" evidence="8">
    <location>
        <begin position="442"/>
        <end position="486"/>
    </location>
</feature>
<dbReference type="GO" id="GO:0051301">
    <property type="term" value="P:cell division"/>
    <property type="evidence" value="ECO:0007669"/>
    <property type="project" value="UniProtKB-KW"/>
</dbReference>
<feature type="region of interest" description="Disordered" evidence="8">
    <location>
        <begin position="1"/>
        <end position="81"/>
    </location>
</feature>
<evidence type="ECO:0000256" key="8">
    <source>
        <dbReference type="SAM" id="MobiDB-lite"/>
    </source>
</evidence>
<proteinExistence type="inferred from homology"/>
<dbReference type="Gene3D" id="3.40.50.300">
    <property type="entry name" value="P-loop containing nucleotide triphosphate hydrolases"/>
    <property type="match status" value="1"/>
</dbReference>
<dbReference type="FunFam" id="3.40.50.300:FF:000162">
    <property type="entry name" value="septin-7 isoform X1"/>
    <property type="match status" value="1"/>
</dbReference>
<dbReference type="STRING" id="282301.A0A267DGY7"/>
<dbReference type="EMBL" id="NIVC01004327">
    <property type="protein sequence ID" value="PAA47809.1"/>
    <property type="molecule type" value="Genomic_DNA"/>
</dbReference>
<evidence type="ECO:0000313" key="10">
    <source>
        <dbReference type="EMBL" id="PAA47350.1"/>
    </source>
</evidence>
<feature type="compositionally biased region" description="Polar residues" evidence="8">
    <location>
        <begin position="1"/>
        <end position="15"/>
    </location>
</feature>
<dbReference type="GO" id="GO:0032154">
    <property type="term" value="C:cleavage furrow"/>
    <property type="evidence" value="ECO:0007669"/>
    <property type="project" value="UniProtKB-SubCell"/>
</dbReference>